<dbReference type="PATRIC" id="fig|1122219.3.peg.3119"/>
<dbReference type="OrthoDB" id="1955425at2"/>
<comment type="caution">
    <text evidence="1">The sequence shown here is derived from an EMBL/GenBank/DDBJ whole genome shotgun (WGS) entry which is preliminary data.</text>
</comment>
<gene>
    <name evidence="1" type="ORF">AB840_04070</name>
</gene>
<dbReference type="InParanoid" id="A0A0J6WZA6"/>
<organism evidence="1 2">
    <name type="scientific">Megasphaera cerevisiae DSM 20462</name>
    <dbReference type="NCBI Taxonomy" id="1122219"/>
    <lineage>
        <taxon>Bacteria</taxon>
        <taxon>Bacillati</taxon>
        <taxon>Bacillota</taxon>
        <taxon>Negativicutes</taxon>
        <taxon>Veillonellales</taxon>
        <taxon>Veillonellaceae</taxon>
        <taxon>Megasphaera</taxon>
    </lineage>
</organism>
<reference evidence="1 2" key="1">
    <citation type="submission" date="2015-06" db="EMBL/GenBank/DDBJ databases">
        <title>Draft genome sequence of beer spoilage bacterium Megasphaera cerevisiae type strain 20462.</title>
        <authorList>
            <person name="Kutumbaka K."/>
            <person name="Pasmowitz J."/>
            <person name="Mategko J."/>
            <person name="Reyes D."/>
            <person name="Friedrich A."/>
            <person name="Han S."/>
            <person name="Martens-Habbena W."/>
            <person name="Neal-McKinney J."/>
            <person name="Janagama H.K."/>
            <person name="Nadala C."/>
            <person name="Samadpour M."/>
        </authorList>
    </citation>
    <scope>NUCLEOTIDE SEQUENCE [LARGE SCALE GENOMIC DNA]</scope>
    <source>
        <strain evidence="1 2">DSM 20462</strain>
    </source>
</reference>
<proteinExistence type="predicted"/>
<dbReference type="EMBL" id="LEKT01000008">
    <property type="protein sequence ID" value="KMO87212.1"/>
    <property type="molecule type" value="Genomic_DNA"/>
</dbReference>
<keyword evidence="2" id="KW-1185">Reference proteome</keyword>
<dbReference type="AlphaFoldDB" id="A0A0J6WZA6"/>
<protein>
    <submittedName>
        <fullName evidence="1">Uncharacterized protein</fullName>
    </submittedName>
</protein>
<evidence type="ECO:0000313" key="2">
    <source>
        <dbReference type="Proteomes" id="UP000036503"/>
    </source>
</evidence>
<dbReference type="RefSeq" id="WP_048513556.1">
    <property type="nucleotide sequence ID" value="NZ_FUXD01000008.1"/>
</dbReference>
<accession>A0A0J6WZA6</accession>
<dbReference type="Proteomes" id="UP000036503">
    <property type="component" value="Unassembled WGS sequence"/>
</dbReference>
<sequence length="67" mass="7614">MDKRNIEGYADLTPYEALRPKISQADIDDARRMDKAIKSAKRTLSIAGFEVIGRIALKNRRTGKIHE</sequence>
<evidence type="ECO:0000313" key="1">
    <source>
        <dbReference type="EMBL" id="KMO87212.1"/>
    </source>
</evidence>
<name>A0A0J6WZA6_9FIRM</name>